<dbReference type="SUPFAM" id="SSF56436">
    <property type="entry name" value="C-type lectin-like"/>
    <property type="match status" value="1"/>
</dbReference>
<evidence type="ECO:0000256" key="1">
    <source>
        <dbReference type="ARBA" id="ARBA00022536"/>
    </source>
</evidence>
<dbReference type="InterPro" id="IPR001304">
    <property type="entry name" value="C-type_lectin-like"/>
</dbReference>
<feature type="compositionally biased region" description="Low complexity" evidence="5">
    <location>
        <begin position="504"/>
        <end position="517"/>
    </location>
</feature>
<dbReference type="InterPro" id="IPR014044">
    <property type="entry name" value="CAP_dom"/>
</dbReference>
<dbReference type="InterPro" id="IPR000742">
    <property type="entry name" value="EGF"/>
</dbReference>
<feature type="domain" description="EGF-like" evidence="6">
    <location>
        <begin position="93"/>
        <end position="132"/>
    </location>
</feature>
<feature type="compositionally biased region" description="Low complexity" evidence="5">
    <location>
        <begin position="139"/>
        <end position="151"/>
    </location>
</feature>
<feature type="region of interest" description="Disordered" evidence="5">
    <location>
        <begin position="497"/>
        <end position="563"/>
    </location>
</feature>
<evidence type="ECO:0000259" key="6">
    <source>
        <dbReference type="PROSITE" id="PS50026"/>
    </source>
</evidence>
<protein>
    <submittedName>
        <fullName evidence="8">Uncharacterized protein</fullName>
    </submittedName>
</protein>
<evidence type="ECO:0000313" key="8">
    <source>
        <dbReference type="EMBL" id="KAJ7379253.1"/>
    </source>
</evidence>
<evidence type="ECO:0000256" key="5">
    <source>
        <dbReference type="SAM" id="MobiDB-lite"/>
    </source>
</evidence>
<dbReference type="Proteomes" id="UP001163046">
    <property type="component" value="Unassembled WGS sequence"/>
</dbReference>
<dbReference type="PROSITE" id="PS01186">
    <property type="entry name" value="EGF_2"/>
    <property type="match status" value="1"/>
</dbReference>
<sequence>MESKSFLPNRWYYVGIMYDNTNGYAILWVNGRQVSRTRMSRIHLATQYSIRMGAIRGVRQYFRGRVTCLQVYGMALNRNQMATIKNKCAAKAQKDPCLSNPCKNGGSCIVDAKDKTGYRCRCKPGYRGHKCEGPTGRRIPTTIPGQSTPPSGTGGITPTGVITNIDVFRLEVVEYINRFRRLHGAGPLILSTRISTAAQNWAQTLVTRGTASIDPNTNYGTNVFSKVGSQTGLAQTSVVTWYTSVKYYDWATRQLKVLALPFIHLIWLSSNFVGVGLGRSPAAKFYVVVYFDPMPANKPPLLKDNVLPYTDVFILMQSVTCNPGYTLEEGTCYKYHSDKQNWDGALFQSAKENATLLSFHKSSEEAFVQKLVPTGKTGLIWTGFNDRIIEGTYTWTDGTSVDYTTWKANEPTGLKEDCVGIEVSSYGTMSDVPCTEPHYYVSRQPLEAGFLLWIDDYSQMTSLLYMELKQKIETMLLEIFKIDISFVSGYVEEFSKNTKPYSQTTTKPTKPGLPTPGSQSTTSATSPVSGAPAKPSTRATLFSTGTTQATPATKPTSKEKPSVTASVILKFGPGVTPDPTKPIQNHLRKNLGRLSAPVNQKTRIQSVRIVQPGVPPAVLGTCTPSCLSICVVSCNPFCCNSKIAAANNVQYSGMRHGVIAQAVPKGFIMPRLLRYPNLQANMFPVQAVAPQARSMAVPVTMSIRCIPNFQKPCPPRTQVAQNMQGSYKMPQPGILRRIFQPQPRPVAAIPPLAFPRAPALMPSYPNQQAFIPRMIPRPMQPPCIPSAYNSCPPPMNRPMKTIKVTDPPQHIIHLPPPQIQPIQQAFIPGMIPRPIQPRPPMKTIKVTDPPQHIIHLPPPQIQPIQQAFIPGMIPRPIQPRPPMKTIKLTDPPQHIIHLPPPQIQPIQQAFIPGMIPRPMQPPCIPNAYTPCPPRPVAAIPPLAFPRAPALMPSYPNQQAFIPRMIPRPMQPPCIPSAYNSCPPPMNRPMKTIKLTDPPQYIIHLPLPQIQPIQQAFIPGMIPRPIQPRPPMKTIQLTDPPQHIIHLPPPQIQPIQQAFIPGMIPKTHAATVHPYCLQALPTTDKSFYEDDKSNRSTTAHNTFATTTDTANSASFYSRDDTQTHTATSSYEDDKSNRSTTAHNSFATRTSASTTSTIFLSTTIICAGTVHSSPLLPLPTNGWGKEALETLA</sequence>
<accession>A0A9W9ZER5</accession>
<organism evidence="8 9">
    <name type="scientific">Desmophyllum pertusum</name>
    <dbReference type="NCBI Taxonomy" id="174260"/>
    <lineage>
        <taxon>Eukaryota</taxon>
        <taxon>Metazoa</taxon>
        <taxon>Cnidaria</taxon>
        <taxon>Anthozoa</taxon>
        <taxon>Hexacorallia</taxon>
        <taxon>Scleractinia</taxon>
        <taxon>Caryophylliina</taxon>
        <taxon>Caryophylliidae</taxon>
        <taxon>Desmophyllum</taxon>
    </lineage>
</organism>
<dbReference type="GO" id="GO:0005509">
    <property type="term" value="F:calcium ion binding"/>
    <property type="evidence" value="ECO:0007669"/>
    <property type="project" value="InterPro"/>
</dbReference>
<evidence type="ECO:0000259" key="7">
    <source>
        <dbReference type="PROSITE" id="PS50041"/>
    </source>
</evidence>
<dbReference type="Gene3D" id="3.10.100.10">
    <property type="entry name" value="Mannose-Binding Protein A, subunit A"/>
    <property type="match status" value="1"/>
</dbReference>
<gene>
    <name evidence="8" type="ORF">OS493_017762</name>
</gene>
<dbReference type="CDD" id="cd00037">
    <property type="entry name" value="CLECT"/>
    <property type="match status" value="1"/>
</dbReference>
<dbReference type="Pfam" id="PF00059">
    <property type="entry name" value="Lectin_C"/>
    <property type="match status" value="1"/>
</dbReference>
<dbReference type="SMART" id="SM00181">
    <property type="entry name" value="EGF"/>
    <property type="match status" value="1"/>
</dbReference>
<keyword evidence="3 4" id="KW-1015">Disulfide bond</keyword>
<keyword evidence="9" id="KW-1185">Reference proteome</keyword>
<dbReference type="Gene3D" id="2.10.25.10">
    <property type="entry name" value="Laminin"/>
    <property type="match status" value="1"/>
</dbReference>
<dbReference type="EMBL" id="MU826359">
    <property type="protein sequence ID" value="KAJ7379253.1"/>
    <property type="molecule type" value="Genomic_DNA"/>
</dbReference>
<evidence type="ECO:0000256" key="4">
    <source>
        <dbReference type="PROSITE-ProRule" id="PRU00076"/>
    </source>
</evidence>
<dbReference type="OrthoDB" id="441660at2759"/>
<feature type="region of interest" description="Disordered" evidence="5">
    <location>
        <begin position="1113"/>
        <end position="1145"/>
    </location>
</feature>
<feature type="disulfide bond" evidence="4">
    <location>
        <begin position="122"/>
        <end position="131"/>
    </location>
</feature>
<dbReference type="Gene3D" id="3.40.33.10">
    <property type="entry name" value="CAP"/>
    <property type="match status" value="1"/>
</dbReference>
<feature type="compositionally biased region" description="Polar residues" evidence="5">
    <location>
        <begin position="537"/>
        <end position="555"/>
    </location>
</feature>
<keyword evidence="2" id="KW-0677">Repeat</keyword>
<dbReference type="CDD" id="cd00054">
    <property type="entry name" value="EGF_CA"/>
    <property type="match status" value="1"/>
</dbReference>
<comment type="caution">
    <text evidence="8">The sequence shown here is derived from an EMBL/GenBank/DDBJ whole genome shotgun (WGS) entry which is preliminary data.</text>
</comment>
<dbReference type="SMART" id="SM00198">
    <property type="entry name" value="SCP"/>
    <property type="match status" value="1"/>
</dbReference>
<dbReference type="InterPro" id="IPR001881">
    <property type="entry name" value="EGF-like_Ca-bd_dom"/>
</dbReference>
<dbReference type="SMART" id="SM00034">
    <property type="entry name" value="CLECT"/>
    <property type="match status" value="1"/>
</dbReference>
<proteinExistence type="predicted"/>
<dbReference type="InterPro" id="IPR013320">
    <property type="entry name" value="ConA-like_dom_sf"/>
</dbReference>
<dbReference type="AlphaFoldDB" id="A0A9W9ZER5"/>
<dbReference type="SUPFAM" id="SSF57196">
    <property type="entry name" value="EGF/Laminin"/>
    <property type="match status" value="1"/>
</dbReference>
<feature type="region of interest" description="Disordered" evidence="5">
    <location>
        <begin position="133"/>
        <end position="156"/>
    </location>
</feature>
<feature type="compositionally biased region" description="Polar residues" evidence="5">
    <location>
        <begin position="518"/>
        <end position="528"/>
    </location>
</feature>
<dbReference type="PROSITE" id="PS50041">
    <property type="entry name" value="C_TYPE_LECTIN_2"/>
    <property type="match status" value="1"/>
</dbReference>
<reference evidence="8" key="1">
    <citation type="submission" date="2023-01" db="EMBL/GenBank/DDBJ databases">
        <title>Genome assembly of the deep-sea coral Lophelia pertusa.</title>
        <authorList>
            <person name="Herrera S."/>
            <person name="Cordes E."/>
        </authorList>
    </citation>
    <scope>NUCLEOTIDE SEQUENCE</scope>
    <source>
        <strain evidence="8">USNM1676648</strain>
        <tissue evidence="8">Polyp</tissue>
    </source>
</reference>
<comment type="caution">
    <text evidence="4">Lacks conserved residue(s) required for the propagation of feature annotation.</text>
</comment>
<dbReference type="Gene3D" id="2.60.120.200">
    <property type="match status" value="1"/>
</dbReference>
<dbReference type="Pfam" id="PF00008">
    <property type="entry name" value="EGF"/>
    <property type="match status" value="1"/>
</dbReference>
<dbReference type="PROSITE" id="PS00022">
    <property type="entry name" value="EGF_1"/>
    <property type="match status" value="1"/>
</dbReference>
<feature type="domain" description="C-type lectin" evidence="7">
    <location>
        <begin position="328"/>
        <end position="443"/>
    </location>
</feature>
<dbReference type="SMART" id="SM00179">
    <property type="entry name" value="EGF_CA"/>
    <property type="match status" value="1"/>
</dbReference>
<dbReference type="InterPro" id="IPR016187">
    <property type="entry name" value="CTDL_fold"/>
</dbReference>
<dbReference type="InterPro" id="IPR050111">
    <property type="entry name" value="C-type_lectin/snaclec_domain"/>
</dbReference>
<keyword evidence="1 4" id="KW-0245">EGF-like domain</keyword>
<evidence type="ECO:0000313" key="9">
    <source>
        <dbReference type="Proteomes" id="UP001163046"/>
    </source>
</evidence>
<name>A0A9W9ZER5_9CNID</name>
<evidence type="ECO:0000256" key="2">
    <source>
        <dbReference type="ARBA" id="ARBA00022737"/>
    </source>
</evidence>
<dbReference type="SUPFAM" id="SSF55797">
    <property type="entry name" value="PR-1-like"/>
    <property type="match status" value="1"/>
</dbReference>
<dbReference type="Pfam" id="PF00188">
    <property type="entry name" value="CAP"/>
    <property type="match status" value="1"/>
</dbReference>
<dbReference type="PANTHER" id="PTHR22803">
    <property type="entry name" value="MANNOSE, PHOSPHOLIPASE, LECTIN RECEPTOR RELATED"/>
    <property type="match status" value="1"/>
</dbReference>
<dbReference type="PROSITE" id="PS50026">
    <property type="entry name" value="EGF_3"/>
    <property type="match status" value="1"/>
</dbReference>
<dbReference type="InterPro" id="IPR016186">
    <property type="entry name" value="C-type_lectin-like/link_sf"/>
</dbReference>
<dbReference type="SUPFAM" id="SSF49899">
    <property type="entry name" value="Concanavalin A-like lectins/glucanases"/>
    <property type="match status" value="1"/>
</dbReference>
<dbReference type="FunFam" id="2.10.25.10:FF:000095">
    <property type="entry name" value="Notch, isoform B"/>
    <property type="match status" value="1"/>
</dbReference>
<dbReference type="InterPro" id="IPR035940">
    <property type="entry name" value="CAP_sf"/>
</dbReference>
<evidence type="ECO:0000256" key="3">
    <source>
        <dbReference type="ARBA" id="ARBA00023157"/>
    </source>
</evidence>